<gene>
    <name evidence="2" type="ORF">HGB41_08105</name>
</gene>
<sequence>MPKKTPIFPGPLTARGAVLAVLLSNADQTGAEPMRGRITLAAIVRALKRKYHWPIETESFPSNDIDGRATWATVYSLPPDVITKALKAGGNDWLKSRRTSKGQTAPGRIETDTDD</sequence>
<dbReference type="Proteomes" id="UP000533905">
    <property type="component" value="Unassembled WGS sequence"/>
</dbReference>
<comment type="caution">
    <text evidence="2">The sequence shown here is derived from an EMBL/GenBank/DDBJ whole genome shotgun (WGS) entry which is preliminary data.</text>
</comment>
<proteinExistence type="predicted"/>
<accession>A0A7Y2NZB4</accession>
<keyword evidence="3" id="KW-1185">Reference proteome</keyword>
<dbReference type="AlphaFoldDB" id="A0A7Y2NZB4"/>
<evidence type="ECO:0000313" key="2">
    <source>
        <dbReference type="EMBL" id="NNG22963.1"/>
    </source>
</evidence>
<name>A0A7Y2NZB4_9BURK</name>
<protein>
    <submittedName>
        <fullName evidence="2">Uncharacterized protein</fullName>
    </submittedName>
</protein>
<feature type="region of interest" description="Disordered" evidence="1">
    <location>
        <begin position="92"/>
        <end position="115"/>
    </location>
</feature>
<organism evidence="2 3">
    <name type="scientific">Telluria aromaticivorans</name>
    <dbReference type="NCBI Taxonomy" id="2725995"/>
    <lineage>
        <taxon>Bacteria</taxon>
        <taxon>Pseudomonadati</taxon>
        <taxon>Pseudomonadota</taxon>
        <taxon>Betaproteobacteria</taxon>
        <taxon>Burkholderiales</taxon>
        <taxon>Oxalobacteraceae</taxon>
        <taxon>Telluria group</taxon>
        <taxon>Telluria</taxon>
    </lineage>
</organism>
<dbReference type="EMBL" id="JABAIV010000002">
    <property type="protein sequence ID" value="NNG22963.1"/>
    <property type="molecule type" value="Genomic_DNA"/>
</dbReference>
<reference evidence="2 3" key="1">
    <citation type="submission" date="2020-04" db="EMBL/GenBank/DDBJ databases">
        <title>Massilia sp. nov., a cold adapted bacteria isolated from Arctic soil.</title>
        <authorList>
            <person name="Son J."/>
            <person name="Ka J.-O."/>
        </authorList>
    </citation>
    <scope>NUCLEOTIDE SEQUENCE [LARGE SCALE GENOMIC DNA]</scope>
    <source>
        <strain evidence="2 3">ML15P13</strain>
    </source>
</reference>
<dbReference type="RefSeq" id="WP_171082962.1">
    <property type="nucleotide sequence ID" value="NZ_JABAIV010000002.1"/>
</dbReference>
<evidence type="ECO:0000313" key="3">
    <source>
        <dbReference type="Proteomes" id="UP000533905"/>
    </source>
</evidence>
<evidence type="ECO:0000256" key="1">
    <source>
        <dbReference type="SAM" id="MobiDB-lite"/>
    </source>
</evidence>